<dbReference type="Gene3D" id="2.60.120.650">
    <property type="entry name" value="Cupin"/>
    <property type="match status" value="1"/>
</dbReference>
<feature type="compositionally biased region" description="Polar residues" evidence="4">
    <location>
        <begin position="1234"/>
        <end position="1243"/>
    </location>
</feature>
<feature type="compositionally biased region" description="Low complexity" evidence="4">
    <location>
        <begin position="2140"/>
        <end position="2179"/>
    </location>
</feature>
<feature type="region of interest" description="Disordered" evidence="4">
    <location>
        <begin position="175"/>
        <end position="239"/>
    </location>
</feature>
<dbReference type="EMBL" id="CAXLJL010000156">
    <property type="protein sequence ID" value="CAL5133188.1"/>
    <property type="molecule type" value="Genomic_DNA"/>
</dbReference>
<feature type="region of interest" description="Disordered" evidence="4">
    <location>
        <begin position="2051"/>
        <end position="2197"/>
    </location>
</feature>
<comment type="subcellular location">
    <subcellularLocation>
        <location evidence="1">Nucleus</location>
    </subcellularLocation>
</comment>
<evidence type="ECO:0000256" key="4">
    <source>
        <dbReference type="SAM" id="MobiDB-lite"/>
    </source>
</evidence>
<comment type="caution">
    <text evidence="6">The sequence shown here is derived from an EMBL/GenBank/DDBJ whole genome shotgun (WGS) entry which is preliminary data.</text>
</comment>
<evidence type="ECO:0000313" key="7">
    <source>
        <dbReference type="Proteomes" id="UP001497525"/>
    </source>
</evidence>
<feature type="domain" description="JmjC" evidence="5">
    <location>
        <begin position="1758"/>
        <end position="2009"/>
    </location>
</feature>
<dbReference type="Pfam" id="PF02373">
    <property type="entry name" value="JmjC"/>
    <property type="match status" value="1"/>
</dbReference>
<feature type="compositionally biased region" description="Basic and acidic residues" evidence="4">
    <location>
        <begin position="1445"/>
        <end position="1456"/>
    </location>
</feature>
<organism evidence="6 7">
    <name type="scientific">Calicophoron daubneyi</name>
    <name type="common">Rumen fluke</name>
    <name type="synonym">Paramphistomum daubneyi</name>
    <dbReference type="NCBI Taxonomy" id="300641"/>
    <lineage>
        <taxon>Eukaryota</taxon>
        <taxon>Metazoa</taxon>
        <taxon>Spiralia</taxon>
        <taxon>Lophotrochozoa</taxon>
        <taxon>Platyhelminthes</taxon>
        <taxon>Trematoda</taxon>
        <taxon>Digenea</taxon>
        <taxon>Plagiorchiida</taxon>
        <taxon>Pronocephalata</taxon>
        <taxon>Paramphistomoidea</taxon>
        <taxon>Paramphistomidae</taxon>
        <taxon>Calicophoron</taxon>
    </lineage>
</organism>
<feature type="compositionally biased region" description="Polar residues" evidence="4">
    <location>
        <begin position="1075"/>
        <end position="1084"/>
    </location>
</feature>
<feature type="compositionally biased region" description="Low complexity" evidence="4">
    <location>
        <begin position="503"/>
        <end position="514"/>
    </location>
</feature>
<feature type="compositionally biased region" description="Polar residues" evidence="4">
    <location>
        <begin position="63"/>
        <end position="85"/>
    </location>
</feature>
<feature type="region of interest" description="Disordered" evidence="4">
    <location>
        <begin position="30"/>
        <end position="85"/>
    </location>
</feature>
<feature type="compositionally biased region" description="Polar residues" evidence="4">
    <location>
        <begin position="432"/>
        <end position="448"/>
    </location>
</feature>
<feature type="compositionally biased region" description="Basic residues" evidence="4">
    <location>
        <begin position="874"/>
        <end position="884"/>
    </location>
</feature>
<dbReference type="SUPFAM" id="SSF51197">
    <property type="entry name" value="Clavaminate synthase-like"/>
    <property type="match status" value="1"/>
</dbReference>
<proteinExistence type="predicted"/>
<name>A0AAV2T9T4_CALDB</name>
<feature type="compositionally biased region" description="Low complexity" evidence="4">
    <location>
        <begin position="1030"/>
        <end position="1045"/>
    </location>
</feature>
<accession>A0AAV2T9T4</accession>
<dbReference type="GO" id="GO:0032454">
    <property type="term" value="F:histone H3K9 demethylase activity"/>
    <property type="evidence" value="ECO:0007669"/>
    <property type="project" value="InterPro"/>
</dbReference>
<feature type="region of interest" description="Disordered" evidence="4">
    <location>
        <begin position="503"/>
        <end position="573"/>
    </location>
</feature>
<dbReference type="Proteomes" id="UP001497525">
    <property type="component" value="Unassembled WGS sequence"/>
</dbReference>
<dbReference type="InterPro" id="IPR045109">
    <property type="entry name" value="LSDs-like"/>
</dbReference>
<feature type="compositionally biased region" description="Basic and acidic residues" evidence="4">
    <location>
        <begin position="820"/>
        <end position="837"/>
    </location>
</feature>
<feature type="region of interest" description="Disordered" evidence="4">
    <location>
        <begin position="1000"/>
        <end position="1114"/>
    </location>
</feature>
<evidence type="ECO:0000313" key="6">
    <source>
        <dbReference type="EMBL" id="CAL5133188.1"/>
    </source>
</evidence>
<feature type="compositionally biased region" description="Low complexity" evidence="4">
    <location>
        <begin position="1054"/>
        <end position="1067"/>
    </location>
</feature>
<dbReference type="GO" id="GO:0000785">
    <property type="term" value="C:chromatin"/>
    <property type="evidence" value="ECO:0007669"/>
    <property type="project" value="TreeGrafter"/>
</dbReference>
<feature type="region of interest" description="Disordered" evidence="4">
    <location>
        <begin position="1437"/>
        <end position="1474"/>
    </location>
</feature>
<evidence type="ECO:0000256" key="3">
    <source>
        <dbReference type="ARBA" id="ARBA00023242"/>
    </source>
</evidence>
<dbReference type="GO" id="GO:0046872">
    <property type="term" value="F:metal ion binding"/>
    <property type="evidence" value="ECO:0007669"/>
    <property type="project" value="UniProtKB-KW"/>
</dbReference>
<feature type="region of interest" description="Disordered" evidence="4">
    <location>
        <begin position="1872"/>
        <end position="1893"/>
    </location>
</feature>
<sequence length="2226" mass="241212">MLPKKKRWTAAIHGSMGACQSSAPVLLPSAALPTKGQRPPNTQVTSPGPRPLSALQSPPGPNNRPSSMANTHPNSGLPTVPTFSQSGATRLTSADLKTQTFPARYSSIAQNESSTSEPSSICRNDFQANLIAAIAQHPSDFFQQQPGLLLQILPQEYLTNLVKLANSGKNVNDLVGHGNSSQASDLGAKPMLSDQQPTQPLYLPNRASNSLTSPHRSESAEFQGGFHRASPSNLNSQPPAIKSKLIEPGKIAKPIVTMHTSPQVSTSTGIQCFSPHRRLSGSSDITTHHSTAQSKVWNQAPTPQHLAGLDFSTISAVARAASLFSSSRVDPATASALLSQWENAAQIALLSSHNRNMCTVPAEPVGRNQSSPNVYQTFTLPVSTSSALDSGYIDSQRMSQPDSRYRNHVDQSANIRRHTPSPSVPAVDIRRQSTSKPPVSAPRQTDISNRLPAAPPTSTIDLTKSYHVTPPWLPSEHRPEQTNFPRVCETAAILHDAKMAALSSDWPSSSSSSGSMGGNLQRVRSSSSFSSPLSPVSTTTSLSSFTSPSQQQQQQQQFSSPLLPGRLGDTKDSMCTLQGTELNVAPQTVKIPTNLPPAFASKMPPNHPYPPPCLTSSQVARFSQLSTIGNKLPSPPCSLPSTASAAAMSAHYGTSGENPVKSPALQPSPVPTGKINVTGMNNSFNPSVSLPWTSNRMNSVDSCPRTNMSTSLAPASYSLVGQVKSEANNSSKTVSSFVTCVSESRPRNSSMPLKKRLIQRYEADRDCTKPGLIQHGIVKTENGNTAALQFNLPSSPDGSESLSADAGKTKIEQNPVPVEDPIRIKENKPTDRNEGKQRKNSRVSPIGVMAFGDGSEKVAVSNPLKTSTASSRRGGFRGSRRFGAKPRITDPYKSRASKSRVGALKADASANESDSSKSSSAVGRRGRRNSSSASSVTSLLQGSERVEEHDESLPRCRMAAMNGALPMMVAAQVQRCTSPASSSSSLRSVGADEIEVDHEEADISKLSTGKFTSRTTEVEKNDHLDPSPDSPQSRSSTTSRTINTSERNRKSKRAAALAASAAATASAGGVKRPRTTTPRGQLSEPTRKQFKEQSEMESHDEEMADEGSISADDASSIMTTVTDSKSTGTAADELTAALAEDKLTLTELAHQLPGPPDLPRLTSSSLRPAHSLDYYKRNQTPFVQLVSCNDPGLKQVPKCRACRQLKGVILDTSMDSVNGDSSVSDEDSRESKSTVRSTPSNRDNQFKRPSGRNFSANSDKSRECVDKPKSRKNVISSPVSVFCRFWGFRKLTFNNRGILKIADFCHSTEATPADRSLWEMHDSVSPPLSVNAAKYILERAGMLFCRLLRQELSVLNSNRDKEVPLRRGPGAPPKNGLRRGAVTFRFDSSVAWKQPVKGVREMCDVCETTMFNTHWVCAKCGYSVCVHCCDEAKMKSTQVPGDSKIGSDELSREKSRTKQPRTRAGPAGWASCTTTRQHHDPERLLLTSLLPACTVGKLLHRVHRIARHYHIRLRCGCPPVEAVDHSVADSTPSEQKQANPMEETVGTNGNSLDLLADLALKTTAESTVAGSDKMKGVSHGAVKTEEDDDEVEDQMESDIENDISVLPPHTFIHKPTPTISPTQMQLTTEVTNSQHKTLNSSCQKSNKYRILQLYQADDANSISAFQHEWRQNRPVIVSGCHNKFNPSLWSPSSFAEDFGQLRTTLVDCATGVELTRYPLRTFWEGFERKTRRLVSKDGRAFCLKLKDWPTTDDFAELQPKRFADLMSNLPMPDYSGREGQLNLAARLSSFFVCPDLGPKLYVAYGTGGSRSMGTTNLHVDIADAINILLYVGHPSDSFEESSANAEAVLNVVRQAGVDRVFLERAMSWTKRMQSAAGGQRQPDENPQANQPDDVGPPGALWHIFLPGDMPALREFLTQVREEETGAPLEPGNDPIHDQLFYLDQPLLDRLYACTGVLPVTIVQFYGDAIFIPAGSAHQVRNLNSCIKAAVDFVSPEHLPQCFQLVEEFRRLSTTHQNREDKLQVKNMLYHGIKDALSVLLLNDPGRTVDVKPNTLASPQSMIKHEDQGIRESATEPAYLSTSSSVASRLLEDQDRSRGPYSIPHSSFKPLSSTRGKPKGRPGRPRTTSSNTAVNSSMPKSSIVNSGSTNSTNNNNNNKRSPQPSVSTPTSSTSSLRTSPADATVLSQQQSSYPHPPLNQLVSETVTVRGEGNGVGNAAPTPHKTIA</sequence>
<dbReference type="PROSITE" id="PS51184">
    <property type="entry name" value="JMJC"/>
    <property type="match status" value="1"/>
</dbReference>
<feature type="compositionally biased region" description="Basic and acidic residues" evidence="4">
    <location>
        <begin position="1085"/>
        <end position="1097"/>
    </location>
</feature>
<keyword evidence="3" id="KW-0539">Nucleus</keyword>
<feature type="compositionally biased region" description="Polar residues" evidence="4">
    <location>
        <begin position="791"/>
        <end position="802"/>
    </location>
</feature>
<dbReference type="GO" id="GO:0031490">
    <property type="term" value="F:chromatin DNA binding"/>
    <property type="evidence" value="ECO:0007669"/>
    <property type="project" value="TreeGrafter"/>
</dbReference>
<feature type="region of interest" description="Disordered" evidence="4">
    <location>
        <begin position="791"/>
        <end position="953"/>
    </location>
</feature>
<evidence type="ECO:0000259" key="5">
    <source>
        <dbReference type="PROSITE" id="PS51184"/>
    </source>
</evidence>
<evidence type="ECO:0000256" key="2">
    <source>
        <dbReference type="ARBA" id="ARBA00022723"/>
    </source>
</evidence>
<dbReference type="PANTHER" id="PTHR12549">
    <property type="entry name" value="JMJC DOMAIN-CONTAINING HISTONE DEMETHYLATION PROTEIN"/>
    <property type="match status" value="1"/>
</dbReference>
<feature type="compositionally biased region" description="Basic and acidic residues" evidence="4">
    <location>
        <begin position="1016"/>
        <end position="1026"/>
    </location>
</feature>
<dbReference type="PANTHER" id="PTHR12549:SF38">
    <property type="entry name" value="JMJC DOMAIN-CONTAINING HISTONE DEMETHYLASE 2, ISOFORM A"/>
    <property type="match status" value="1"/>
</dbReference>
<dbReference type="InterPro" id="IPR003347">
    <property type="entry name" value="JmjC_dom"/>
</dbReference>
<feature type="region of interest" description="Disordered" evidence="4">
    <location>
        <begin position="1570"/>
        <end position="1589"/>
    </location>
</feature>
<feature type="compositionally biased region" description="Polar residues" evidence="4">
    <location>
        <begin position="2128"/>
        <end position="2139"/>
    </location>
</feature>
<keyword evidence="2" id="KW-0479">Metal-binding</keyword>
<feature type="region of interest" description="Disordered" evidence="4">
    <location>
        <begin position="391"/>
        <end position="463"/>
    </location>
</feature>
<gene>
    <name evidence="6" type="ORF">CDAUBV1_LOCUS6459</name>
</gene>
<feature type="compositionally biased region" description="Low complexity" evidence="4">
    <location>
        <begin position="525"/>
        <end position="563"/>
    </location>
</feature>
<protein>
    <recommendedName>
        <fullName evidence="5">JmjC domain-containing protein</fullName>
    </recommendedName>
</protein>
<feature type="region of interest" description="Disordered" evidence="4">
    <location>
        <begin position="1216"/>
        <end position="1269"/>
    </location>
</feature>
<evidence type="ECO:0000256" key="1">
    <source>
        <dbReference type="ARBA" id="ARBA00004123"/>
    </source>
</evidence>
<feature type="compositionally biased region" description="Basic and acidic residues" evidence="4">
    <location>
        <begin position="1259"/>
        <end position="1268"/>
    </location>
</feature>
<dbReference type="GO" id="GO:0006357">
    <property type="term" value="P:regulation of transcription by RNA polymerase II"/>
    <property type="evidence" value="ECO:0007669"/>
    <property type="project" value="TreeGrafter"/>
</dbReference>
<feature type="compositionally biased region" description="Polar residues" evidence="4">
    <location>
        <begin position="1528"/>
        <end position="1538"/>
    </location>
</feature>
<dbReference type="GO" id="GO:0003712">
    <property type="term" value="F:transcription coregulator activity"/>
    <property type="evidence" value="ECO:0007669"/>
    <property type="project" value="TreeGrafter"/>
</dbReference>
<feature type="region of interest" description="Disordered" evidence="4">
    <location>
        <begin position="1527"/>
        <end position="1548"/>
    </location>
</feature>
<feature type="compositionally biased region" description="Basic and acidic residues" evidence="4">
    <location>
        <begin position="2062"/>
        <end position="2073"/>
    </location>
</feature>
<feature type="compositionally biased region" description="Low complexity" evidence="4">
    <location>
        <begin position="905"/>
        <end position="936"/>
    </location>
</feature>
<dbReference type="PROSITE" id="PS51257">
    <property type="entry name" value="PROKAR_LIPOPROTEIN"/>
    <property type="match status" value="1"/>
</dbReference>
<feature type="compositionally biased region" description="Basic and acidic residues" evidence="4">
    <location>
        <begin position="944"/>
        <end position="953"/>
    </location>
</feature>
<dbReference type="GO" id="GO:0000118">
    <property type="term" value="C:histone deacetylase complex"/>
    <property type="evidence" value="ECO:0007669"/>
    <property type="project" value="TreeGrafter"/>
</dbReference>
<dbReference type="SMART" id="SM00558">
    <property type="entry name" value="JmjC"/>
    <property type="match status" value="1"/>
</dbReference>
<reference evidence="6" key="1">
    <citation type="submission" date="2024-06" db="EMBL/GenBank/DDBJ databases">
        <authorList>
            <person name="Liu X."/>
            <person name="Lenzi L."/>
            <person name="Haldenby T S."/>
            <person name="Uol C."/>
        </authorList>
    </citation>
    <scope>NUCLEOTIDE SEQUENCE</scope>
</reference>
<feature type="compositionally biased region" description="Polar residues" evidence="4">
    <location>
        <begin position="1005"/>
        <end position="1015"/>
    </location>
</feature>